<dbReference type="PANTHER" id="PTHR20935">
    <property type="entry name" value="PHOSPHOGLYCERATE MUTASE-RELATED"/>
    <property type="match status" value="1"/>
</dbReference>
<dbReference type="EMBL" id="VRTS01000004">
    <property type="protein sequence ID" value="TXK62667.1"/>
    <property type="molecule type" value="Genomic_DNA"/>
</dbReference>
<sequence>MTLLLVRHGQASFGSDDYDRLSDLGHEQARHLGAWLHAHGRRPARVIGGGMRRHRETWAAMAEAWVRSGDALPEPEHDPAFAEFDHHAVISGFLAEHPDHPATRLLASGQRPEPREVLDLLVAAITRWSKGGAVGDSESWAGFRDRTIAALQRMDARAGDGEVWVISSGGVISQLVRHALQAPDDTAVRLNLALRNSAMTELKAHDDRWHLHSWNELPHLSQHRGMWTYY</sequence>
<reference evidence="2 3" key="1">
    <citation type="submission" date="2019-08" db="EMBL/GenBank/DDBJ databases">
        <authorList>
            <person name="Karlyshev A.V."/>
        </authorList>
    </citation>
    <scope>NUCLEOTIDE SEQUENCE [LARGE SCALE GENOMIC DNA]</scope>
    <source>
        <strain evidence="2 3">Alg18-2.2</strain>
    </source>
</reference>
<gene>
    <name evidence="2" type="ORF">FU658_07980</name>
</gene>
<proteinExistence type="predicted"/>
<dbReference type="RefSeq" id="WP_147891590.1">
    <property type="nucleotide sequence ID" value="NZ_VRTS01000004.1"/>
</dbReference>
<evidence type="ECO:0000313" key="2">
    <source>
        <dbReference type="EMBL" id="TXK62667.1"/>
    </source>
</evidence>
<dbReference type="SUPFAM" id="SSF53254">
    <property type="entry name" value="Phosphoglycerate mutase-like"/>
    <property type="match status" value="1"/>
</dbReference>
<dbReference type="OrthoDB" id="280692at2"/>
<dbReference type="InterPro" id="IPR013078">
    <property type="entry name" value="His_Pase_superF_clade-1"/>
</dbReference>
<dbReference type="CDD" id="cd07067">
    <property type="entry name" value="HP_PGM_like"/>
    <property type="match status" value="1"/>
</dbReference>
<dbReference type="SMART" id="SM00855">
    <property type="entry name" value="PGAM"/>
    <property type="match status" value="1"/>
</dbReference>
<comment type="caution">
    <text evidence="2">The sequence shown here is derived from an EMBL/GenBank/DDBJ whole genome shotgun (WGS) entry which is preliminary data.</text>
</comment>
<organism evidence="2 3">
    <name type="scientific">Alkalisalibacterium limincola</name>
    <dbReference type="NCBI Taxonomy" id="2699169"/>
    <lineage>
        <taxon>Bacteria</taxon>
        <taxon>Pseudomonadati</taxon>
        <taxon>Pseudomonadota</taxon>
        <taxon>Gammaproteobacteria</taxon>
        <taxon>Lysobacterales</taxon>
        <taxon>Lysobacteraceae</taxon>
        <taxon>Alkalisalibacterium</taxon>
    </lineage>
</organism>
<keyword evidence="1" id="KW-0378">Hydrolase</keyword>
<evidence type="ECO:0000313" key="3">
    <source>
        <dbReference type="Proteomes" id="UP000321248"/>
    </source>
</evidence>
<evidence type="ECO:0000256" key="1">
    <source>
        <dbReference type="ARBA" id="ARBA00022801"/>
    </source>
</evidence>
<dbReference type="GO" id="GO:0016787">
    <property type="term" value="F:hydrolase activity"/>
    <property type="evidence" value="ECO:0007669"/>
    <property type="project" value="UniProtKB-KW"/>
</dbReference>
<accession>A0A5C8KNW1</accession>
<dbReference type="PANTHER" id="PTHR20935:SF0">
    <property type="entry name" value="SERINE_THREONINE-PROTEIN PHOSPHATASE PGAM5, MITOCHONDRIAL"/>
    <property type="match status" value="1"/>
</dbReference>
<dbReference type="InterPro" id="IPR029033">
    <property type="entry name" value="His_PPase_superfam"/>
</dbReference>
<dbReference type="Proteomes" id="UP000321248">
    <property type="component" value="Unassembled WGS sequence"/>
</dbReference>
<dbReference type="InterPro" id="IPR051021">
    <property type="entry name" value="Mito_Ser/Thr_phosphatase"/>
</dbReference>
<protein>
    <submittedName>
        <fullName evidence="2">Histidine phosphatase family protein</fullName>
    </submittedName>
</protein>
<dbReference type="AlphaFoldDB" id="A0A5C8KNW1"/>
<name>A0A5C8KNW1_9GAMM</name>
<keyword evidence="3" id="KW-1185">Reference proteome</keyword>
<dbReference type="Gene3D" id="3.40.50.1240">
    <property type="entry name" value="Phosphoglycerate mutase-like"/>
    <property type="match status" value="1"/>
</dbReference>
<dbReference type="Pfam" id="PF00300">
    <property type="entry name" value="His_Phos_1"/>
    <property type="match status" value="1"/>
</dbReference>